<dbReference type="InterPro" id="IPR001789">
    <property type="entry name" value="Sig_transdc_resp-reg_receiver"/>
</dbReference>
<feature type="modified residue" description="4-aspartylphosphate" evidence="1">
    <location>
        <position position="60"/>
    </location>
</feature>
<proteinExistence type="predicted"/>
<organism evidence="3 4">
    <name type="scientific">Bizionia algoritergicola</name>
    <dbReference type="NCBI Taxonomy" id="291187"/>
    <lineage>
        <taxon>Bacteria</taxon>
        <taxon>Pseudomonadati</taxon>
        <taxon>Bacteroidota</taxon>
        <taxon>Flavobacteriia</taxon>
        <taxon>Flavobacteriales</taxon>
        <taxon>Flavobacteriaceae</taxon>
        <taxon>Bizionia</taxon>
    </lineage>
</organism>
<dbReference type="Proteomes" id="UP000324358">
    <property type="component" value="Unassembled WGS sequence"/>
</dbReference>
<sequence>MLIDDNKIDLFVNQRIIEKYNPNIKTRVFNNAISAISFFKLLELNTNIKSVAIPDVILLDINMPEMSGFNFFKEFKLLNFINTRAIEVYMVSSSMCSVDINKASNEPYCTGYITKPLTVSKLKNVLNKSENIEQNEPFKKII</sequence>
<evidence type="ECO:0000313" key="3">
    <source>
        <dbReference type="EMBL" id="TYB75669.1"/>
    </source>
</evidence>
<feature type="domain" description="Response regulatory" evidence="2">
    <location>
        <begin position="1"/>
        <end position="130"/>
    </location>
</feature>
<gene>
    <name evidence="3" type="ORF">ES675_01045</name>
</gene>
<evidence type="ECO:0000313" key="4">
    <source>
        <dbReference type="Proteomes" id="UP000324358"/>
    </source>
</evidence>
<reference evidence="3 4" key="1">
    <citation type="submission" date="2019-08" db="EMBL/GenBank/DDBJ databases">
        <title>Genomes of Antarctic Bizionia species.</title>
        <authorList>
            <person name="Bowman J.P."/>
        </authorList>
    </citation>
    <scope>NUCLEOTIDE SEQUENCE [LARGE SCALE GENOMIC DNA]</scope>
    <source>
        <strain evidence="3 4">APA-1</strain>
    </source>
</reference>
<name>A0A5D0R3P6_9FLAO</name>
<keyword evidence="1" id="KW-0597">Phosphoprotein</keyword>
<dbReference type="PANTHER" id="PTHR44520:SF2">
    <property type="entry name" value="RESPONSE REGULATOR RCP1"/>
    <property type="match status" value="1"/>
</dbReference>
<dbReference type="Gene3D" id="3.40.50.2300">
    <property type="match status" value="1"/>
</dbReference>
<dbReference type="OrthoDB" id="673128at2"/>
<protein>
    <submittedName>
        <fullName evidence="3">Response regulator</fullName>
    </submittedName>
</protein>
<evidence type="ECO:0000256" key="1">
    <source>
        <dbReference type="PROSITE-ProRule" id="PRU00169"/>
    </source>
</evidence>
<evidence type="ECO:0000259" key="2">
    <source>
        <dbReference type="PROSITE" id="PS50110"/>
    </source>
</evidence>
<dbReference type="Pfam" id="PF00072">
    <property type="entry name" value="Response_reg"/>
    <property type="match status" value="1"/>
</dbReference>
<accession>A0A5D0R3P6</accession>
<dbReference type="SMART" id="SM00448">
    <property type="entry name" value="REC"/>
    <property type="match status" value="1"/>
</dbReference>
<keyword evidence="4" id="KW-1185">Reference proteome</keyword>
<dbReference type="PANTHER" id="PTHR44520">
    <property type="entry name" value="RESPONSE REGULATOR RCP1-RELATED"/>
    <property type="match status" value="1"/>
</dbReference>
<dbReference type="InterPro" id="IPR011006">
    <property type="entry name" value="CheY-like_superfamily"/>
</dbReference>
<dbReference type="PROSITE" id="PS50110">
    <property type="entry name" value="RESPONSE_REGULATORY"/>
    <property type="match status" value="1"/>
</dbReference>
<dbReference type="EMBL" id="VSKL01000001">
    <property type="protein sequence ID" value="TYB75669.1"/>
    <property type="molecule type" value="Genomic_DNA"/>
</dbReference>
<comment type="caution">
    <text evidence="3">The sequence shown here is derived from an EMBL/GenBank/DDBJ whole genome shotgun (WGS) entry which is preliminary data.</text>
</comment>
<dbReference type="InterPro" id="IPR052893">
    <property type="entry name" value="TCS_response_regulator"/>
</dbReference>
<dbReference type="AlphaFoldDB" id="A0A5D0R3P6"/>
<dbReference type="SUPFAM" id="SSF52172">
    <property type="entry name" value="CheY-like"/>
    <property type="match status" value="1"/>
</dbReference>
<dbReference type="GO" id="GO:0000160">
    <property type="term" value="P:phosphorelay signal transduction system"/>
    <property type="evidence" value="ECO:0007669"/>
    <property type="project" value="InterPro"/>
</dbReference>